<dbReference type="EMBL" id="WBZB01000012">
    <property type="protein sequence ID" value="KAB3531812.1"/>
    <property type="molecule type" value="Genomic_DNA"/>
</dbReference>
<dbReference type="SUPFAM" id="SSF52833">
    <property type="entry name" value="Thioredoxin-like"/>
    <property type="match status" value="1"/>
</dbReference>
<feature type="compositionally biased region" description="Acidic residues" evidence="1">
    <location>
        <begin position="43"/>
        <end position="68"/>
    </location>
</feature>
<dbReference type="InterPro" id="IPR050553">
    <property type="entry name" value="Thioredoxin_ResA/DsbE_sf"/>
</dbReference>
<feature type="domain" description="Thioredoxin" evidence="2">
    <location>
        <begin position="74"/>
        <end position="215"/>
    </location>
</feature>
<keyword evidence="4" id="KW-1185">Reference proteome</keyword>
<dbReference type="PANTHER" id="PTHR42852:SF17">
    <property type="entry name" value="THIOREDOXIN-LIKE PROTEIN HI_1115"/>
    <property type="match status" value="1"/>
</dbReference>
<reference evidence="3 4" key="1">
    <citation type="submission" date="2019-10" db="EMBL/GenBank/DDBJ databases">
        <title>Alkaliphilus serpentinus sp. nov. and Alkaliphilus pronyensis sp. nov., two novel anaerobic alkaliphilic species isolated from the serpentinized-hosted hydrothermal field of the Prony Bay (New Caledonia).</title>
        <authorList>
            <person name="Postec A."/>
        </authorList>
    </citation>
    <scope>NUCLEOTIDE SEQUENCE [LARGE SCALE GENOMIC DNA]</scope>
    <source>
        <strain evidence="3 4">LacT</strain>
    </source>
</reference>
<organism evidence="3 4">
    <name type="scientific">Alkaliphilus serpentinus</name>
    <dbReference type="NCBI Taxonomy" id="1482731"/>
    <lineage>
        <taxon>Bacteria</taxon>
        <taxon>Bacillati</taxon>
        <taxon>Bacillota</taxon>
        <taxon>Clostridia</taxon>
        <taxon>Peptostreptococcales</taxon>
        <taxon>Natronincolaceae</taxon>
        <taxon>Alkaliphilus</taxon>
    </lineage>
</organism>
<dbReference type="PROSITE" id="PS51352">
    <property type="entry name" value="THIOREDOXIN_2"/>
    <property type="match status" value="1"/>
</dbReference>
<dbReference type="InterPro" id="IPR013766">
    <property type="entry name" value="Thioredoxin_domain"/>
</dbReference>
<dbReference type="Pfam" id="PF08534">
    <property type="entry name" value="Redoxin"/>
    <property type="match status" value="1"/>
</dbReference>
<evidence type="ECO:0000259" key="2">
    <source>
        <dbReference type="PROSITE" id="PS51352"/>
    </source>
</evidence>
<sequence>MNKRKYIMIILIVVLAFTIAGCKRESEGPPAEEIPIEDHSEETADESESEAEGSEVDTETEESIPEEEEDLMGIHQGNVLPQFTLENEEGSLVDVSSYRGKPLMFTFWVSWSEESKEQLEILSNVELLLGDDVAFVAIHGTGFDTVSLQEAIDIMGEFNDALDTLYDIEGVVQQKLYVGKFPTTFFVDSDGKVYKTYTAIVEEDKILEDYEEILGEVLP</sequence>
<dbReference type="OrthoDB" id="9809733at2"/>
<evidence type="ECO:0000313" key="3">
    <source>
        <dbReference type="EMBL" id="KAB3531812.1"/>
    </source>
</evidence>
<dbReference type="CDD" id="cd02966">
    <property type="entry name" value="TlpA_like_family"/>
    <property type="match status" value="1"/>
</dbReference>
<dbReference type="RefSeq" id="WP_151864992.1">
    <property type="nucleotide sequence ID" value="NZ_WBZB01000012.1"/>
</dbReference>
<dbReference type="Gene3D" id="3.40.30.10">
    <property type="entry name" value="Glutaredoxin"/>
    <property type="match status" value="1"/>
</dbReference>
<dbReference type="GO" id="GO:0016491">
    <property type="term" value="F:oxidoreductase activity"/>
    <property type="evidence" value="ECO:0007669"/>
    <property type="project" value="InterPro"/>
</dbReference>
<dbReference type="InterPro" id="IPR013740">
    <property type="entry name" value="Redoxin"/>
</dbReference>
<dbReference type="AlphaFoldDB" id="A0A833HQH3"/>
<proteinExistence type="predicted"/>
<comment type="caution">
    <text evidence="3">The sequence shown here is derived from an EMBL/GenBank/DDBJ whole genome shotgun (WGS) entry which is preliminary data.</text>
</comment>
<feature type="region of interest" description="Disordered" evidence="1">
    <location>
        <begin position="26"/>
        <end position="68"/>
    </location>
</feature>
<gene>
    <name evidence="3" type="ORF">F8153_03585</name>
</gene>
<protein>
    <submittedName>
        <fullName evidence="3">TlpA family protein disulfide reductase</fullName>
    </submittedName>
</protein>
<name>A0A833HQH3_9FIRM</name>
<dbReference type="InterPro" id="IPR036249">
    <property type="entry name" value="Thioredoxin-like_sf"/>
</dbReference>
<dbReference type="PANTHER" id="PTHR42852">
    <property type="entry name" value="THIOL:DISULFIDE INTERCHANGE PROTEIN DSBE"/>
    <property type="match status" value="1"/>
</dbReference>
<dbReference type="Proteomes" id="UP000465601">
    <property type="component" value="Unassembled WGS sequence"/>
</dbReference>
<evidence type="ECO:0000256" key="1">
    <source>
        <dbReference type="SAM" id="MobiDB-lite"/>
    </source>
</evidence>
<dbReference type="PROSITE" id="PS51257">
    <property type="entry name" value="PROKAR_LIPOPROTEIN"/>
    <property type="match status" value="1"/>
</dbReference>
<accession>A0A833HQH3</accession>
<evidence type="ECO:0000313" key="4">
    <source>
        <dbReference type="Proteomes" id="UP000465601"/>
    </source>
</evidence>